<evidence type="ECO:0000256" key="1">
    <source>
        <dbReference type="ARBA" id="ARBA00000971"/>
    </source>
</evidence>
<dbReference type="InterPro" id="IPR008881">
    <property type="entry name" value="Trigger_fac_ribosome-bd_bac"/>
</dbReference>
<keyword evidence="12" id="KW-0963">Cytoplasm</keyword>
<accession>A0ABZ2Y6X7</accession>
<evidence type="ECO:0000256" key="12">
    <source>
        <dbReference type="HAMAP-Rule" id="MF_00303"/>
    </source>
</evidence>
<feature type="coiled-coil region" evidence="15">
    <location>
        <begin position="368"/>
        <end position="406"/>
    </location>
</feature>
<evidence type="ECO:0000256" key="11">
    <source>
        <dbReference type="ARBA" id="ARBA00029986"/>
    </source>
</evidence>
<comment type="subcellular location">
    <subcellularLocation>
        <location evidence="12">Cytoplasm</location>
    </subcellularLocation>
    <text evidence="12">About half TF is bound to the ribosome near the polypeptide exit tunnel while the other half is free in the cytoplasm.</text>
</comment>
<evidence type="ECO:0000313" key="18">
    <source>
        <dbReference type="Proteomes" id="UP001486565"/>
    </source>
</evidence>
<evidence type="ECO:0000256" key="14">
    <source>
        <dbReference type="RuleBase" id="RU003914"/>
    </source>
</evidence>
<dbReference type="GO" id="GO:0003755">
    <property type="term" value="F:peptidyl-prolyl cis-trans isomerase activity"/>
    <property type="evidence" value="ECO:0007669"/>
    <property type="project" value="UniProtKB-EC"/>
</dbReference>
<sequence>MSSQLERLENNQVKLTIEVSAARFEEGMQYAYNKNKKHISIPGFRKGKAPRAFVEKAYGPEIFYEDAVNYVIPDAYEAAVKEHNLEVVSRPEFDVEKIEKGQDLVLTAVVTVKPEVTLGQYKEVEVPKMDVEVKDEEIEEELKKVQDQNARIITVTDRPVKDGDEVVIDFEGFIDGAAFEGGKGTDYSLKIGSHSFIDTFEEQLIGANVGDELDVNVTFPEDYHQKDLSGKPALFKVKVKEIKEKELPALDDEFAKDVSEFETLDEYKQDIKAKLLEQKEKAAKLEKERNAIEKVIENAKMDVPEVMINNQIEQMVQDFSMRMKYQGLPIEQYLQFTGQTMETLKANFRSDAEFQVKARLVLEEIAKAENIEVTDEELNDEFKKMAEQYQMELDKLLSTVGDAEKESVREDIKIRKAVDLVVNSAKEN</sequence>
<gene>
    <name evidence="12 17" type="primary">tig</name>
    <name evidence="17" type="ORF">QBE51_06065</name>
</gene>
<name>A0ABZ2Y6X7_9FIRM</name>
<evidence type="ECO:0000259" key="16">
    <source>
        <dbReference type="PROSITE" id="PS50059"/>
    </source>
</evidence>
<dbReference type="RefSeq" id="WP_341878049.1">
    <property type="nucleotide sequence ID" value="NZ_CP121687.1"/>
</dbReference>
<comment type="function">
    <text evidence="10 12">Involved in protein export. Acts as a chaperone by maintaining the newly synthesized protein in an open conformation. Functions as a peptidyl-prolyl cis-trans isomerase.</text>
</comment>
<evidence type="ECO:0000256" key="6">
    <source>
        <dbReference type="ARBA" id="ARBA00023110"/>
    </source>
</evidence>
<dbReference type="Pfam" id="PF05697">
    <property type="entry name" value="Trigger_N"/>
    <property type="match status" value="1"/>
</dbReference>
<comment type="domain">
    <text evidence="12">Consists of 3 domains; the N-terminus binds the ribosome, the middle domain has PPIase activity, while the C-terminus has intrinsic chaperone activity on its own.</text>
</comment>
<evidence type="ECO:0000256" key="4">
    <source>
        <dbReference type="ARBA" id="ARBA00016902"/>
    </source>
</evidence>
<dbReference type="InterPro" id="IPR037041">
    <property type="entry name" value="Trigger_fac_C_sf"/>
</dbReference>
<comment type="similarity">
    <text evidence="2 12 14">Belongs to the FKBP-type PPIase family. Tig subfamily.</text>
</comment>
<comment type="catalytic activity">
    <reaction evidence="1 12 13">
        <text>[protein]-peptidylproline (omega=180) = [protein]-peptidylproline (omega=0)</text>
        <dbReference type="Rhea" id="RHEA:16237"/>
        <dbReference type="Rhea" id="RHEA-COMP:10747"/>
        <dbReference type="Rhea" id="RHEA-COMP:10748"/>
        <dbReference type="ChEBI" id="CHEBI:83833"/>
        <dbReference type="ChEBI" id="CHEBI:83834"/>
        <dbReference type="EC" id="5.2.1.8"/>
    </reaction>
</comment>
<keyword evidence="6 12" id="KW-0697">Rotamase</keyword>
<evidence type="ECO:0000256" key="8">
    <source>
        <dbReference type="ARBA" id="ARBA00023235"/>
    </source>
</evidence>
<keyword evidence="5 12" id="KW-0132">Cell division</keyword>
<feature type="coiled-coil region" evidence="15">
    <location>
        <begin position="268"/>
        <end position="302"/>
    </location>
</feature>
<dbReference type="SUPFAM" id="SSF102735">
    <property type="entry name" value="Trigger factor ribosome-binding domain"/>
    <property type="match status" value="1"/>
</dbReference>
<evidence type="ECO:0000256" key="3">
    <source>
        <dbReference type="ARBA" id="ARBA00013194"/>
    </source>
</evidence>
<keyword evidence="15" id="KW-0175">Coiled coil</keyword>
<evidence type="ECO:0000313" key="17">
    <source>
        <dbReference type="EMBL" id="WZL71084.1"/>
    </source>
</evidence>
<dbReference type="EMBL" id="CP121687">
    <property type="protein sequence ID" value="WZL71084.1"/>
    <property type="molecule type" value="Genomic_DNA"/>
</dbReference>
<dbReference type="SUPFAM" id="SSF54534">
    <property type="entry name" value="FKBP-like"/>
    <property type="match status" value="1"/>
</dbReference>
<feature type="domain" description="PPIase FKBP-type" evidence="16">
    <location>
        <begin position="163"/>
        <end position="251"/>
    </location>
</feature>
<evidence type="ECO:0000256" key="2">
    <source>
        <dbReference type="ARBA" id="ARBA00005464"/>
    </source>
</evidence>
<evidence type="ECO:0000256" key="15">
    <source>
        <dbReference type="SAM" id="Coils"/>
    </source>
</evidence>
<dbReference type="SUPFAM" id="SSF109998">
    <property type="entry name" value="Triger factor/SurA peptide-binding domain-like"/>
    <property type="match status" value="1"/>
</dbReference>
<reference evidence="17 18" key="1">
    <citation type="submission" date="2023-03" db="EMBL/GenBank/DDBJ databases">
        <title>Novel Species.</title>
        <authorList>
            <person name="Ma S."/>
        </authorList>
    </citation>
    <scope>NUCLEOTIDE SEQUENCE [LARGE SCALE GENOMIC DNA]</scope>
    <source>
        <strain evidence="17 18">LIND6LT2</strain>
    </source>
</reference>
<dbReference type="NCBIfam" id="TIGR00115">
    <property type="entry name" value="tig"/>
    <property type="match status" value="1"/>
</dbReference>
<dbReference type="InterPro" id="IPR001179">
    <property type="entry name" value="PPIase_FKBP_dom"/>
</dbReference>
<dbReference type="InterPro" id="IPR036611">
    <property type="entry name" value="Trigger_fac_ribosome-bd_sf"/>
</dbReference>
<dbReference type="InterPro" id="IPR008880">
    <property type="entry name" value="Trigger_fac_C"/>
</dbReference>
<dbReference type="PIRSF" id="PIRSF003095">
    <property type="entry name" value="Trigger_factor"/>
    <property type="match status" value="1"/>
</dbReference>
<evidence type="ECO:0000256" key="13">
    <source>
        <dbReference type="PROSITE-ProRule" id="PRU00277"/>
    </source>
</evidence>
<dbReference type="Gene3D" id="3.30.70.1050">
    <property type="entry name" value="Trigger factor ribosome-binding domain"/>
    <property type="match status" value="1"/>
</dbReference>
<dbReference type="PROSITE" id="PS50059">
    <property type="entry name" value="FKBP_PPIASE"/>
    <property type="match status" value="1"/>
</dbReference>
<evidence type="ECO:0000256" key="10">
    <source>
        <dbReference type="ARBA" id="ARBA00024849"/>
    </source>
</evidence>
<evidence type="ECO:0000256" key="5">
    <source>
        <dbReference type="ARBA" id="ARBA00022618"/>
    </source>
</evidence>
<dbReference type="InterPro" id="IPR027304">
    <property type="entry name" value="Trigger_fact/SurA_dom_sf"/>
</dbReference>
<keyword evidence="18" id="KW-1185">Reference proteome</keyword>
<dbReference type="Gene3D" id="3.10.50.40">
    <property type="match status" value="1"/>
</dbReference>
<dbReference type="Pfam" id="PF00254">
    <property type="entry name" value="FKBP_C"/>
    <property type="match status" value="1"/>
</dbReference>
<dbReference type="Pfam" id="PF05698">
    <property type="entry name" value="Trigger_C"/>
    <property type="match status" value="1"/>
</dbReference>
<dbReference type="PANTHER" id="PTHR30560">
    <property type="entry name" value="TRIGGER FACTOR CHAPERONE AND PEPTIDYL-PROLYL CIS/TRANS ISOMERASE"/>
    <property type="match status" value="1"/>
</dbReference>
<dbReference type="InterPro" id="IPR046357">
    <property type="entry name" value="PPIase_dom_sf"/>
</dbReference>
<organism evidence="17 18">
    <name type="scientific">Defluviitalea saccharophila</name>
    <dbReference type="NCBI Taxonomy" id="879970"/>
    <lineage>
        <taxon>Bacteria</taxon>
        <taxon>Bacillati</taxon>
        <taxon>Bacillota</taxon>
        <taxon>Clostridia</taxon>
        <taxon>Lachnospirales</taxon>
        <taxon>Defluviitaleaceae</taxon>
        <taxon>Defluviitalea</taxon>
    </lineage>
</organism>
<keyword evidence="8 12" id="KW-0413">Isomerase</keyword>
<dbReference type="PANTHER" id="PTHR30560:SF3">
    <property type="entry name" value="TRIGGER FACTOR-LIKE PROTEIN TIG, CHLOROPLASTIC"/>
    <property type="match status" value="1"/>
</dbReference>
<dbReference type="InterPro" id="IPR005215">
    <property type="entry name" value="Trig_fac"/>
</dbReference>
<dbReference type="EC" id="5.2.1.8" evidence="3 12"/>
<keyword evidence="7 12" id="KW-0143">Chaperone</keyword>
<evidence type="ECO:0000256" key="9">
    <source>
        <dbReference type="ARBA" id="ARBA00023306"/>
    </source>
</evidence>
<dbReference type="Gene3D" id="1.10.3120.10">
    <property type="entry name" value="Trigger factor, C-terminal domain"/>
    <property type="match status" value="1"/>
</dbReference>
<keyword evidence="9 12" id="KW-0131">Cell cycle</keyword>
<proteinExistence type="inferred from homology"/>
<dbReference type="HAMAP" id="MF_00303">
    <property type="entry name" value="Trigger_factor_Tig"/>
    <property type="match status" value="1"/>
</dbReference>
<protein>
    <recommendedName>
        <fullName evidence="4 12">Trigger factor</fullName>
        <shortName evidence="12">TF</shortName>
        <ecNumber evidence="3 12">5.2.1.8</ecNumber>
    </recommendedName>
    <alternativeName>
        <fullName evidence="11 12">PPIase</fullName>
    </alternativeName>
</protein>
<dbReference type="Proteomes" id="UP001486565">
    <property type="component" value="Chromosome"/>
</dbReference>
<evidence type="ECO:0000256" key="7">
    <source>
        <dbReference type="ARBA" id="ARBA00023186"/>
    </source>
</evidence>